<dbReference type="InterPro" id="IPR046906">
    <property type="entry name" value="Mab-21_HhH/H2TH-like"/>
</dbReference>
<dbReference type="Pfam" id="PF03281">
    <property type="entry name" value="Mab-21"/>
    <property type="match status" value="1"/>
</dbReference>
<name>A0ABM1NDD3_NICVS</name>
<dbReference type="Gene3D" id="3.30.460.90">
    <property type="match status" value="1"/>
</dbReference>
<evidence type="ECO:0000256" key="8">
    <source>
        <dbReference type="ARBA" id="ARBA00022840"/>
    </source>
</evidence>
<evidence type="ECO:0000256" key="11">
    <source>
        <dbReference type="ARBA" id="ARBA00023211"/>
    </source>
</evidence>
<feature type="domain" description="Mab-21-like nucleotidyltransferase" evidence="12">
    <location>
        <begin position="61"/>
        <end position="232"/>
    </location>
</feature>
<keyword evidence="9" id="KW-0460">Magnesium</keyword>
<dbReference type="Gene3D" id="1.10.1410.40">
    <property type="match status" value="1"/>
</dbReference>
<evidence type="ECO:0000256" key="7">
    <source>
        <dbReference type="ARBA" id="ARBA00022741"/>
    </source>
</evidence>
<reference evidence="15" key="1">
    <citation type="submission" date="2025-08" db="UniProtKB">
        <authorList>
            <consortium name="RefSeq"/>
        </authorList>
    </citation>
    <scope>IDENTIFICATION</scope>
    <source>
        <tissue evidence="15">Whole Larva</tissue>
    </source>
</reference>
<evidence type="ECO:0000256" key="6">
    <source>
        <dbReference type="ARBA" id="ARBA00022723"/>
    </source>
</evidence>
<dbReference type="Pfam" id="PF20266">
    <property type="entry name" value="Mab-21_C"/>
    <property type="match status" value="1"/>
</dbReference>
<comment type="cofactor">
    <cofactor evidence="1">
        <name>Mn(2+)</name>
        <dbReference type="ChEBI" id="CHEBI:29035"/>
    </cofactor>
</comment>
<evidence type="ECO:0000256" key="3">
    <source>
        <dbReference type="ARBA" id="ARBA00008307"/>
    </source>
</evidence>
<evidence type="ECO:0000256" key="2">
    <source>
        <dbReference type="ARBA" id="ARBA00001946"/>
    </source>
</evidence>
<evidence type="ECO:0000259" key="13">
    <source>
        <dbReference type="Pfam" id="PF20266"/>
    </source>
</evidence>
<comment type="similarity">
    <text evidence="3">Belongs to the mab-21 family.</text>
</comment>
<dbReference type="Proteomes" id="UP000695000">
    <property type="component" value="Unplaced"/>
</dbReference>
<dbReference type="PANTHER" id="PTHR10656">
    <property type="entry name" value="CELL FATE DETERMINING PROTEIN MAB21-RELATED"/>
    <property type="match status" value="1"/>
</dbReference>
<keyword evidence="10" id="KW-0342">GTP-binding</keyword>
<dbReference type="PANTHER" id="PTHR10656:SF42">
    <property type="entry name" value="CYCLIC GMP-AMP SYNTHASE-LIKE PROTEIN-RELATED"/>
    <property type="match status" value="1"/>
</dbReference>
<comment type="cofactor">
    <cofactor evidence="2">
        <name>Mg(2+)</name>
        <dbReference type="ChEBI" id="CHEBI:18420"/>
    </cofactor>
</comment>
<dbReference type="InterPro" id="IPR024810">
    <property type="entry name" value="MAB21L/cGLR"/>
</dbReference>
<dbReference type="RefSeq" id="XP_017784833.1">
    <property type="nucleotide sequence ID" value="XM_017929344.1"/>
</dbReference>
<evidence type="ECO:0000256" key="1">
    <source>
        <dbReference type="ARBA" id="ARBA00001936"/>
    </source>
</evidence>
<accession>A0ABM1NDD3</accession>
<organism evidence="14 15">
    <name type="scientific">Nicrophorus vespilloides</name>
    <name type="common">Boreal carrion beetle</name>
    <dbReference type="NCBI Taxonomy" id="110193"/>
    <lineage>
        <taxon>Eukaryota</taxon>
        <taxon>Metazoa</taxon>
        <taxon>Ecdysozoa</taxon>
        <taxon>Arthropoda</taxon>
        <taxon>Hexapoda</taxon>
        <taxon>Insecta</taxon>
        <taxon>Pterygota</taxon>
        <taxon>Neoptera</taxon>
        <taxon>Endopterygota</taxon>
        <taxon>Coleoptera</taxon>
        <taxon>Polyphaga</taxon>
        <taxon>Staphyliniformia</taxon>
        <taxon>Silphidae</taxon>
        <taxon>Nicrophorinae</taxon>
        <taxon>Nicrophorus</taxon>
    </lineage>
</organism>
<evidence type="ECO:0000256" key="10">
    <source>
        <dbReference type="ARBA" id="ARBA00023134"/>
    </source>
</evidence>
<evidence type="ECO:0000313" key="15">
    <source>
        <dbReference type="RefSeq" id="XP_017784833.1"/>
    </source>
</evidence>
<protein>
    <submittedName>
        <fullName evidence="15">Cyclic GMP-AMP synthase-like</fullName>
    </submittedName>
</protein>
<keyword evidence="5" id="KW-0548">Nucleotidyltransferase</keyword>
<keyword evidence="4" id="KW-0808">Transferase</keyword>
<feature type="domain" description="Mab-21-like HhH/H2TH-like" evidence="13">
    <location>
        <begin position="237"/>
        <end position="325"/>
    </location>
</feature>
<dbReference type="SMART" id="SM01265">
    <property type="entry name" value="Mab-21"/>
    <property type="match status" value="1"/>
</dbReference>
<evidence type="ECO:0000256" key="5">
    <source>
        <dbReference type="ARBA" id="ARBA00022695"/>
    </source>
</evidence>
<keyword evidence="8" id="KW-0067">ATP-binding</keyword>
<sequence>MEYSWLENKLQEINRKCIQINNKKSNNDSLNMIIGKLIDVMKDTSVLFKTLYERIIFNGSYYNNLKISKADEYDLDLILVLPVALETVLMLTPEAGYVDVKIDISKIKKLAYYRDILTPLEKLCENGIFSSLKIHSWFEGLVQKSLNIINASKYFPQYKLDMYKSGPAVTLTVHTPFSSYDMDLVPCLKLDKSLYPKGYKKQNCNHIYAVSKPNKDKEWRLSFIEQELSILRDNGHVKPAIRLLKFLRDQRDHKLIKSYFIVTVAMWDLETTNFNGKSLSFAFMTLLESLYKHICERKIPFYWNPNLNLLNKCHRDYLFNLENQLLNILKKLRSSNSNPNVLNEVFNFDIQES</sequence>
<evidence type="ECO:0000256" key="9">
    <source>
        <dbReference type="ARBA" id="ARBA00022842"/>
    </source>
</evidence>
<evidence type="ECO:0000259" key="12">
    <source>
        <dbReference type="Pfam" id="PF03281"/>
    </source>
</evidence>
<keyword evidence="14" id="KW-1185">Reference proteome</keyword>
<evidence type="ECO:0000313" key="14">
    <source>
        <dbReference type="Proteomes" id="UP000695000"/>
    </source>
</evidence>
<proteinExistence type="inferred from homology"/>
<keyword evidence="11" id="KW-0464">Manganese</keyword>
<gene>
    <name evidence="15" type="primary">LOC108568334</name>
</gene>
<dbReference type="InterPro" id="IPR046903">
    <property type="entry name" value="Mab-21-like_nuc_Trfase"/>
</dbReference>
<keyword evidence="7" id="KW-0547">Nucleotide-binding</keyword>
<evidence type="ECO:0000256" key="4">
    <source>
        <dbReference type="ARBA" id="ARBA00022679"/>
    </source>
</evidence>
<keyword evidence="6" id="KW-0479">Metal-binding</keyword>
<dbReference type="GeneID" id="108568334"/>